<evidence type="ECO:0000259" key="1">
    <source>
        <dbReference type="Pfam" id="PF00668"/>
    </source>
</evidence>
<gene>
    <name evidence="2" type="ORF">ACFSOY_14445</name>
</gene>
<sequence length="482" mass="55263">MKSVQERLAALSPEQRALFEQTLMQQSRTLEEKRREEAIPRRGHREHSRLSYDQERMWQLHQREPLLPTFNVYGAIRLTGRLDAVAMEQAIGAIVSRHEAWRTVFQEREGCVVQVVLGSFELKMGLTDLRSVPKREREAVAQKEIEAEVKRPFDLVKGPLLRVRLIRLNDEEHRLVLTVHHLVTDRVSFSIAFAELSTHYRALVTGGQAQLIEPPLQYADYAEWQRGYLTGAVLERSMEYWRGKLAGAECALHLPTDFPRRRTPPREGARVFFDLPSQQLERLRALGKREGATDFMVLLAVYKALLHRLSGQADIIVGTPIANRSRQEMQGVIGYFMTSAVLRTSVPSEISFRELLARVRKTSLEAFAHQELPFRLLAEAFDLPRDPSRNALFQAMFVYVEQDEAPLELPGLSIQYDLLDAGTVKYDLTIGLVEREWGLECFLEYSPDLFLPETVQRMADGWLHLVEQVAEHPEGKIGAFKL</sequence>
<dbReference type="RefSeq" id="WP_386047749.1">
    <property type="nucleotide sequence ID" value="NZ_JBHUIO010000009.1"/>
</dbReference>
<proteinExistence type="predicted"/>
<dbReference type="InterPro" id="IPR023213">
    <property type="entry name" value="CAT-like_dom_sf"/>
</dbReference>
<dbReference type="Proteomes" id="UP001597343">
    <property type="component" value="Unassembled WGS sequence"/>
</dbReference>
<keyword evidence="3" id="KW-1185">Reference proteome</keyword>
<dbReference type="SUPFAM" id="SSF52777">
    <property type="entry name" value="CoA-dependent acyltransferases"/>
    <property type="match status" value="2"/>
</dbReference>
<dbReference type="Pfam" id="PF00668">
    <property type="entry name" value="Condensation"/>
    <property type="match status" value="1"/>
</dbReference>
<dbReference type="CDD" id="cd19531">
    <property type="entry name" value="LCL_NRPS-like"/>
    <property type="match status" value="1"/>
</dbReference>
<evidence type="ECO:0000313" key="2">
    <source>
        <dbReference type="EMBL" id="MFD2171164.1"/>
    </source>
</evidence>
<reference evidence="3" key="1">
    <citation type="journal article" date="2019" name="Int. J. Syst. Evol. Microbiol.">
        <title>The Global Catalogue of Microorganisms (GCM) 10K type strain sequencing project: providing services to taxonomists for standard genome sequencing and annotation.</title>
        <authorList>
            <consortium name="The Broad Institute Genomics Platform"/>
            <consortium name="The Broad Institute Genome Sequencing Center for Infectious Disease"/>
            <person name="Wu L."/>
            <person name="Ma J."/>
        </authorList>
    </citation>
    <scope>NUCLEOTIDE SEQUENCE [LARGE SCALE GENOMIC DNA]</scope>
    <source>
        <strain evidence="3">CGMCC 1.13574</strain>
    </source>
</reference>
<comment type="caution">
    <text evidence="2">The sequence shown here is derived from an EMBL/GenBank/DDBJ whole genome shotgun (WGS) entry which is preliminary data.</text>
</comment>
<dbReference type="PANTHER" id="PTHR45398:SF1">
    <property type="entry name" value="ENZYME, PUTATIVE (JCVI)-RELATED"/>
    <property type="match status" value="1"/>
</dbReference>
<dbReference type="EMBL" id="JBHUIO010000009">
    <property type="protein sequence ID" value="MFD2171164.1"/>
    <property type="molecule type" value="Genomic_DNA"/>
</dbReference>
<protein>
    <submittedName>
        <fullName evidence="2">Condensation domain-containing protein</fullName>
    </submittedName>
</protein>
<dbReference type="Gene3D" id="3.30.559.30">
    <property type="entry name" value="Nonribosomal peptide synthetase, condensation domain"/>
    <property type="match status" value="1"/>
</dbReference>
<evidence type="ECO:0000313" key="3">
    <source>
        <dbReference type="Proteomes" id="UP001597343"/>
    </source>
</evidence>
<name>A0ABW5A0P2_9BACL</name>
<feature type="domain" description="Condensation" evidence="1">
    <location>
        <begin position="46"/>
        <end position="479"/>
    </location>
</feature>
<organism evidence="2 3">
    <name type="scientific">Tumebacillus lipolyticus</name>
    <dbReference type="NCBI Taxonomy" id="1280370"/>
    <lineage>
        <taxon>Bacteria</taxon>
        <taxon>Bacillati</taxon>
        <taxon>Bacillota</taxon>
        <taxon>Bacilli</taxon>
        <taxon>Bacillales</taxon>
        <taxon>Alicyclobacillaceae</taxon>
        <taxon>Tumebacillus</taxon>
    </lineage>
</organism>
<dbReference type="Gene3D" id="3.30.559.10">
    <property type="entry name" value="Chloramphenicol acetyltransferase-like domain"/>
    <property type="match status" value="1"/>
</dbReference>
<dbReference type="InterPro" id="IPR001242">
    <property type="entry name" value="Condensation_dom"/>
</dbReference>
<accession>A0ABW5A0P2</accession>
<dbReference type="PANTHER" id="PTHR45398">
    <property type="match status" value="1"/>
</dbReference>